<dbReference type="GO" id="GO:0043565">
    <property type="term" value="F:sequence-specific DNA binding"/>
    <property type="evidence" value="ECO:0007669"/>
    <property type="project" value="InterPro"/>
</dbReference>
<proteinExistence type="predicted"/>
<feature type="domain" description="HTH araC/xylS-type" evidence="4">
    <location>
        <begin position="164"/>
        <end position="267"/>
    </location>
</feature>
<dbReference type="PROSITE" id="PS01124">
    <property type="entry name" value="HTH_ARAC_FAMILY_2"/>
    <property type="match status" value="1"/>
</dbReference>
<dbReference type="GO" id="GO:0003700">
    <property type="term" value="F:DNA-binding transcription factor activity"/>
    <property type="evidence" value="ECO:0007669"/>
    <property type="project" value="InterPro"/>
</dbReference>
<protein>
    <submittedName>
        <fullName evidence="5">HTH-type transcriptional regulator CdhR</fullName>
    </submittedName>
</protein>
<evidence type="ECO:0000256" key="1">
    <source>
        <dbReference type="ARBA" id="ARBA00023015"/>
    </source>
</evidence>
<dbReference type="Proteomes" id="UP000439591">
    <property type="component" value="Unassembled WGS sequence"/>
</dbReference>
<evidence type="ECO:0000313" key="6">
    <source>
        <dbReference type="EMBL" id="CAA0085223.1"/>
    </source>
</evidence>
<dbReference type="EMBL" id="CACSIK010000001">
    <property type="protein sequence ID" value="CAA0085223.1"/>
    <property type="molecule type" value="Genomic_DNA"/>
</dbReference>
<dbReference type="Gene3D" id="1.10.10.60">
    <property type="entry name" value="Homeodomain-like"/>
    <property type="match status" value="1"/>
</dbReference>
<dbReference type="RefSeq" id="WP_200842599.1">
    <property type="nucleotide sequence ID" value="NZ_CACSIK010000001.1"/>
</dbReference>
<dbReference type="PANTHER" id="PTHR46796:SF13">
    <property type="entry name" value="HTH-TYPE TRANSCRIPTIONAL ACTIVATOR RHAS"/>
    <property type="match status" value="1"/>
</dbReference>
<dbReference type="EMBL" id="CACSIM010000001">
    <property type="protein sequence ID" value="CAA0080953.1"/>
    <property type="molecule type" value="Genomic_DNA"/>
</dbReference>
<keyword evidence="2" id="KW-0238">DNA-binding</keyword>
<reference evidence="7 8" key="1">
    <citation type="submission" date="2019-11" db="EMBL/GenBank/DDBJ databases">
        <authorList>
            <person name="Holert J."/>
        </authorList>
    </citation>
    <scope>NUCLEOTIDE SEQUENCE [LARGE SCALE GENOMIC DNA]</scope>
    <source>
        <strain evidence="5">BC3_2A</strain>
        <strain evidence="6">SB11_1A</strain>
    </source>
</reference>
<dbReference type="InterPro" id="IPR018060">
    <property type="entry name" value="HTH_AraC"/>
</dbReference>
<keyword evidence="7" id="KW-1185">Reference proteome</keyword>
<keyword evidence="3" id="KW-0804">Transcription</keyword>
<evidence type="ECO:0000256" key="3">
    <source>
        <dbReference type="ARBA" id="ARBA00023163"/>
    </source>
</evidence>
<name>A0A5S9MX27_9GAMM</name>
<dbReference type="PANTHER" id="PTHR46796">
    <property type="entry name" value="HTH-TYPE TRANSCRIPTIONAL ACTIVATOR RHAS-RELATED"/>
    <property type="match status" value="1"/>
</dbReference>
<dbReference type="SMART" id="SM00342">
    <property type="entry name" value="HTH_ARAC"/>
    <property type="match status" value="1"/>
</dbReference>
<evidence type="ECO:0000313" key="8">
    <source>
        <dbReference type="Proteomes" id="UP000439591"/>
    </source>
</evidence>
<evidence type="ECO:0000313" key="7">
    <source>
        <dbReference type="Proteomes" id="UP000435877"/>
    </source>
</evidence>
<evidence type="ECO:0000313" key="5">
    <source>
        <dbReference type="EMBL" id="CAA0080953.1"/>
    </source>
</evidence>
<evidence type="ECO:0000256" key="2">
    <source>
        <dbReference type="ARBA" id="ARBA00023125"/>
    </source>
</evidence>
<dbReference type="AlphaFoldDB" id="A0A5S9MX27"/>
<accession>A0A5S9MX27</accession>
<dbReference type="Proteomes" id="UP000435877">
    <property type="component" value="Unassembled WGS sequence"/>
</dbReference>
<dbReference type="Pfam" id="PF12833">
    <property type="entry name" value="HTH_18"/>
    <property type="match status" value="1"/>
</dbReference>
<dbReference type="InterPro" id="IPR009057">
    <property type="entry name" value="Homeodomain-like_sf"/>
</dbReference>
<dbReference type="InterPro" id="IPR050204">
    <property type="entry name" value="AraC_XylS_family_regulators"/>
</dbReference>
<keyword evidence="1" id="KW-0805">Transcription regulation</keyword>
<dbReference type="SUPFAM" id="SSF46689">
    <property type="entry name" value="Homeodomain-like"/>
    <property type="match status" value="1"/>
</dbReference>
<organism evidence="5 8">
    <name type="scientific">Zhongshania aliphaticivorans</name>
    <dbReference type="NCBI Taxonomy" id="1470434"/>
    <lineage>
        <taxon>Bacteria</taxon>
        <taxon>Pseudomonadati</taxon>
        <taxon>Pseudomonadota</taxon>
        <taxon>Gammaproteobacteria</taxon>
        <taxon>Cellvibrionales</taxon>
        <taxon>Spongiibacteraceae</taxon>
        <taxon>Zhongshania</taxon>
    </lineage>
</organism>
<gene>
    <name evidence="5" type="primary">cdhR_1</name>
    <name evidence="6" type="synonym">cdhR_3</name>
    <name evidence="6" type="ORF">IHBHHGIJ_00814</name>
    <name evidence="5" type="ORF">KFEGEMFD_00337</name>
</gene>
<evidence type="ECO:0000259" key="4">
    <source>
        <dbReference type="PROSITE" id="PS01124"/>
    </source>
</evidence>
<sequence>MPKHLNQRWAAINRNKPLKQAFNFQLSQPSGQLSAFVQGIWSASVLQSDSVMRPLYSDAGSGIIFNLVGDVKIGNEALPEGVIMLPINKQAENIVLASGAQLAGIRFHPAIGYGVLGRHYDKPTLLLPEQDQLYSLYQIYSELRMQKDNDRQIEALYLWAETNLDFTNVIPNSLEKALECIEQDETLGQLSESIELSQRQIERLFKLRLGMTPKHYQRILRIKKAICFLRLHKNVNLADVSQQFGFSDQAHMTREFRTIACITPGQV</sequence>